<evidence type="ECO:0000313" key="3">
    <source>
        <dbReference type="Proteomes" id="UP000000763"/>
    </source>
</evidence>
<reference evidence="3" key="2">
    <citation type="journal article" date="2008" name="Nucleic Acids Res.">
        <title>The rice annotation project database (RAP-DB): 2008 update.</title>
        <authorList>
            <consortium name="The rice annotation project (RAP)"/>
        </authorList>
    </citation>
    <scope>GENOME REANNOTATION</scope>
    <source>
        <strain evidence="3">cv. Nipponbare</strain>
    </source>
</reference>
<name>C7IXX7_ORYSJ</name>
<protein>
    <submittedName>
        <fullName evidence="2">Os01g0203101 protein</fullName>
    </submittedName>
</protein>
<evidence type="ECO:0000256" key="1">
    <source>
        <dbReference type="SAM" id="MobiDB-lite"/>
    </source>
</evidence>
<feature type="region of interest" description="Disordered" evidence="1">
    <location>
        <begin position="1"/>
        <end position="44"/>
    </location>
</feature>
<dbReference type="KEGG" id="dosa:Os01g0203101"/>
<organism evidence="2 3">
    <name type="scientific">Oryza sativa subsp. japonica</name>
    <name type="common">Rice</name>
    <dbReference type="NCBI Taxonomy" id="39947"/>
    <lineage>
        <taxon>Eukaryota</taxon>
        <taxon>Viridiplantae</taxon>
        <taxon>Streptophyta</taxon>
        <taxon>Embryophyta</taxon>
        <taxon>Tracheophyta</taxon>
        <taxon>Spermatophyta</taxon>
        <taxon>Magnoliopsida</taxon>
        <taxon>Liliopsida</taxon>
        <taxon>Poales</taxon>
        <taxon>Poaceae</taxon>
        <taxon>BOP clade</taxon>
        <taxon>Oryzoideae</taxon>
        <taxon>Oryzeae</taxon>
        <taxon>Oryzinae</taxon>
        <taxon>Oryza</taxon>
        <taxon>Oryza sativa</taxon>
    </lineage>
</organism>
<dbReference type="AlphaFoldDB" id="C7IXX7"/>
<proteinExistence type="predicted"/>
<feature type="compositionally biased region" description="Acidic residues" evidence="1">
    <location>
        <begin position="32"/>
        <end position="42"/>
    </location>
</feature>
<feature type="compositionally biased region" description="Basic and acidic residues" evidence="1">
    <location>
        <begin position="1"/>
        <end position="31"/>
    </location>
</feature>
<accession>C7IXX7</accession>
<evidence type="ECO:0000313" key="2">
    <source>
        <dbReference type="EMBL" id="BAH90954.1"/>
    </source>
</evidence>
<dbReference type="EMBL" id="AP008207">
    <property type="protein sequence ID" value="BAH90954.1"/>
    <property type="molecule type" value="Genomic_DNA"/>
</dbReference>
<dbReference type="Proteomes" id="UP000000763">
    <property type="component" value="Chromosome 1"/>
</dbReference>
<reference evidence="2 3" key="1">
    <citation type="journal article" date="2005" name="Nature">
        <title>The map-based sequence of the rice genome.</title>
        <authorList>
            <consortium name="International rice genome sequencing project (IRGSP)"/>
            <person name="Matsumoto T."/>
            <person name="Wu J."/>
            <person name="Kanamori H."/>
            <person name="Katayose Y."/>
            <person name="Fujisawa M."/>
            <person name="Namiki N."/>
            <person name="Mizuno H."/>
            <person name="Yamamoto K."/>
            <person name="Antonio B.A."/>
            <person name="Baba T."/>
            <person name="Sakata K."/>
            <person name="Nagamura Y."/>
            <person name="Aoki H."/>
            <person name="Arikawa K."/>
            <person name="Arita K."/>
            <person name="Bito T."/>
            <person name="Chiden Y."/>
            <person name="Fujitsuka N."/>
            <person name="Fukunaka R."/>
            <person name="Hamada M."/>
            <person name="Harada C."/>
            <person name="Hayashi A."/>
            <person name="Hijishita S."/>
            <person name="Honda M."/>
            <person name="Hosokawa S."/>
            <person name="Ichikawa Y."/>
            <person name="Idonuma A."/>
            <person name="Iijima M."/>
            <person name="Ikeda M."/>
            <person name="Ikeno M."/>
            <person name="Ito K."/>
            <person name="Ito S."/>
            <person name="Ito T."/>
            <person name="Ito Y."/>
            <person name="Ito Y."/>
            <person name="Iwabuchi A."/>
            <person name="Kamiya K."/>
            <person name="Karasawa W."/>
            <person name="Kurita K."/>
            <person name="Katagiri S."/>
            <person name="Kikuta A."/>
            <person name="Kobayashi H."/>
            <person name="Kobayashi N."/>
            <person name="Machita K."/>
            <person name="Maehara T."/>
            <person name="Masukawa M."/>
            <person name="Mizubayashi T."/>
            <person name="Mukai Y."/>
            <person name="Nagasaki H."/>
            <person name="Nagata Y."/>
            <person name="Naito S."/>
            <person name="Nakashima M."/>
            <person name="Nakama Y."/>
            <person name="Nakamichi Y."/>
            <person name="Nakamura M."/>
            <person name="Meguro A."/>
            <person name="Negishi M."/>
            <person name="Ohta I."/>
            <person name="Ohta T."/>
            <person name="Okamoto M."/>
            <person name="Ono N."/>
            <person name="Saji S."/>
            <person name="Sakaguchi M."/>
            <person name="Sakai K."/>
            <person name="Shibata M."/>
            <person name="Shimokawa T."/>
            <person name="Song J."/>
            <person name="Takazaki Y."/>
            <person name="Terasawa K."/>
            <person name="Tsugane M."/>
            <person name="Tsuji K."/>
            <person name="Ueda S."/>
            <person name="Waki K."/>
            <person name="Yamagata H."/>
            <person name="Yamamoto M."/>
            <person name="Yamamoto S."/>
            <person name="Yamane H."/>
            <person name="Yoshiki S."/>
            <person name="Yoshihara R."/>
            <person name="Yukawa K."/>
            <person name="Zhong H."/>
            <person name="Yano M."/>
            <person name="Yuan Q."/>
            <person name="Ouyang S."/>
            <person name="Liu J."/>
            <person name="Jones K.M."/>
            <person name="Gansberger K."/>
            <person name="Moffat K."/>
            <person name="Hill J."/>
            <person name="Bera J."/>
            <person name="Fadrosh D."/>
            <person name="Jin S."/>
            <person name="Johri S."/>
            <person name="Kim M."/>
            <person name="Overton L."/>
            <person name="Reardon M."/>
            <person name="Tsitrin T."/>
            <person name="Vuong H."/>
            <person name="Weaver B."/>
            <person name="Ciecko A."/>
            <person name="Tallon L."/>
            <person name="Jackson J."/>
            <person name="Pai G."/>
            <person name="Aken S.V."/>
            <person name="Utterback T."/>
            <person name="Reidmuller S."/>
            <person name="Feldblyum T."/>
            <person name="Hsiao J."/>
            <person name="Zismann V."/>
            <person name="Iobst S."/>
            <person name="de Vazeille A.R."/>
            <person name="Buell C.R."/>
            <person name="Ying K."/>
            <person name="Li Y."/>
            <person name="Lu T."/>
            <person name="Huang Y."/>
            <person name="Zhao Q."/>
            <person name="Feng Q."/>
            <person name="Zhang L."/>
            <person name="Zhu J."/>
            <person name="Weng Q."/>
            <person name="Mu J."/>
            <person name="Lu Y."/>
            <person name="Fan D."/>
            <person name="Liu Y."/>
            <person name="Guan J."/>
            <person name="Zhang Y."/>
            <person name="Yu S."/>
            <person name="Liu X."/>
            <person name="Zhang Y."/>
            <person name="Hong G."/>
            <person name="Han B."/>
            <person name="Choisne N."/>
            <person name="Demange N."/>
            <person name="Orjeda G."/>
            <person name="Samain S."/>
            <person name="Cattolico L."/>
            <person name="Pelletier E."/>
            <person name="Couloux A."/>
            <person name="Segurens B."/>
            <person name="Wincker P."/>
            <person name="D'Hont A."/>
            <person name="Scarpelli C."/>
            <person name="Weissenbach J."/>
            <person name="Salanoubat M."/>
            <person name="Quetier F."/>
            <person name="Yu Y."/>
            <person name="Kim H.R."/>
            <person name="Rambo T."/>
            <person name="Currie J."/>
            <person name="Collura K."/>
            <person name="Luo M."/>
            <person name="Yang T."/>
            <person name="Ammiraju J.S.S."/>
            <person name="Engler F."/>
            <person name="Soderlund C."/>
            <person name="Wing R.A."/>
            <person name="Palmer L.E."/>
            <person name="de la Bastide M."/>
            <person name="Spiegel L."/>
            <person name="Nascimento L."/>
            <person name="Zutavern T."/>
            <person name="O'Shaughnessy A."/>
            <person name="Dike S."/>
            <person name="Dedhia N."/>
            <person name="Preston R."/>
            <person name="Balija V."/>
            <person name="McCombie W.R."/>
            <person name="Chow T."/>
            <person name="Chen H."/>
            <person name="Chung M."/>
            <person name="Chen C."/>
            <person name="Shaw J."/>
            <person name="Wu H."/>
            <person name="Hsiao K."/>
            <person name="Chao Y."/>
            <person name="Chu M."/>
            <person name="Cheng C."/>
            <person name="Hour A."/>
            <person name="Lee P."/>
            <person name="Lin S."/>
            <person name="Lin Y."/>
            <person name="Liou J."/>
            <person name="Liu S."/>
            <person name="Hsing Y."/>
            <person name="Raghuvanshi S."/>
            <person name="Mohanty A."/>
            <person name="Bharti A.K."/>
            <person name="Gaur A."/>
            <person name="Gupta V."/>
            <person name="Kumar D."/>
            <person name="Ravi V."/>
            <person name="Vij S."/>
            <person name="Kapur A."/>
            <person name="Khurana P."/>
            <person name="Khurana P."/>
            <person name="Khurana J.P."/>
            <person name="Tyagi A.K."/>
            <person name="Gaikwad K."/>
            <person name="Singh A."/>
            <person name="Dalal V."/>
            <person name="Srivastava S."/>
            <person name="Dixit A."/>
            <person name="Pal A.K."/>
            <person name="Ghazi I.A."/>
            <person name="Yadav M."/>
            <person name="Pandit A."/>
            <person name="Bhargava A."/>
            <person name="Sureshbabu K."/>
            <person name="Batra K."/>
            <person name="Sharma T.R."/>
            <person name="Mohapatra T."/>
            <person name="Singh N.K."/>
            <person name="Messing J."/>
            <person name="Nelson A.B."/>
            <person name="Fuks G."/>
            <person name="Kavchok S."/>
            <person name="Keizer G."/>
            <person name="Linton E."/>
            <person name="Llaca V."/>
            <person name="Song R."/>
            <person name="Tanyolac B."/>
            <person name="Young S."/>
            <person name="Ho-Il K."/>
            <person name="Hahn J.H."/>
            <person name="Sangsakoo G."/>
            <person name="Vanavichit A."/>
            <person name="de Mattos Luiz.A.T."/>
            <person name="Zimmer P.D."/>
            <person name="Malone G."/>
            <person name="Dellagostin O."/>
            <person name="de Oliveira A.C."/>
            <person name="Bevan M."/>
            <person name="Bancroft I."/>
            <person name="Minx P."/>
            <person name="Cordum H."/>
            <person name="Wilson R."/>
            <person name="Cheng Z."/>
            <person name="Jin W."/>
            <person name="Jiang J."/>
            <person name="Leong S.A."/>
            <person name="Iwama H."/>
            <person name="Gojobori T."/>
            <person name="Itoh T."/>
            <person name="Niimura Y."/>
            <person name="Fujii Y."/>
            <person name="Habara T."/>
            <person name="Sakai H."/>
            <person name="Sato Y."/>
            <person name="Wilson G."/>
            <person name="Kumar K."/>
            <person name="McCouch S."/>
            <person name="Juretic N."/>
            <person name="Hoen D."/>
            <person name="Wright S."/>
            <person name="Bruskiewich R."/>
            <person name="Bureau T."/>
            <person name="Miyao A."/>
            <person name="Hirochika H."/>
            <person name="Nishikawa T."/>
            <person name="Kadowaki K."/>
            <person name="Sugiura M."/>
            <person name="Burr B."/>
            <person name="Sasaki T."/>
        </authorList>
    </citation>
    <scope>NUCLEOTIDE SEQUENCE [LARGE SCALE GENOMIC DNA]</scope>
    <source>
        <strain evidence="3">cv. Nipponbare</strain>
    </source>
</reference>
<feature type="non-terminal residue" evidence="2">
    <location>
        <position position="1"/>
    </location>
</feature>
<gene>
    <name evidence="2" type="ordered locus">Os01g0203101</name>
</gene>
<sequence length="72" mass="8093">RRRRANDRDPSLRRDVKRALEDDVERDRAEAADEEGEQDDGIGVERHGDWTAAAMAVLGGQQSALIGRRHGR</sequence>